<sequence>MLNSIVELYVTPLDSFGQIVHQDLWIHVNNPKLCLLTLKNFCAMNSKKSARIILIYENGNRKNHFQNSDGTIFPIIRELCS</sequence>
<dbReference type="AlphaFoldDB" id="A0A1G2IE82"/>
<comment type="caution">
    <text evidence="1">The sequence shown here is derived from an EMBL/GenBank/DDBJ whole genome shotgun (WGS) entry which is preliminary data.</text>
</comment>
<evidence type="ECO:0000313" key="2">
    <source>
        <dbReference type="Proteomes" id="UP000176774"/>
    </source>
</evidence>
<dbReference type="Proteomes" id="UP000176774">
    <property type="component" value="Unassembled WGS sequence"/>
</dbReference>
<reference evidence="1 2" key="1">
    <citation type="journal article" date="2016" name="Nat. Commun.">
        <title>Thousands of microbial genomes shed light on interconnected biogeochemical processes in an aquifer system.</title>
        <authorList>
            <person name="Anantharaman K."/>
            <person name="Brown C.T."/>
            <person name="Hug L.A."/>
            <person name="Sharon I."/>
            <person name="Castelle C.J."/>
            <person name="Probst A.J."/>
            <person name="Thomas B.C."/>
            <person name="Singh A."/>
            <person name="Wilkins M.J."/>
            <person name="Karaoz U."/>
            <person name="Brodie E.L."/>
            <person name="Williams K.H."/>
            <person name="Hubbard S.S."/>
            <person name="Banfield J.F."/>
        </authorList>
    </citation>
    <scope>NUCLEOTIDE SEQUENCE [LARGE SCALE GENOMIC DNA]</scope>
</reference>
<dbReference type="EMBL" id="MHPA01000016">
    <property type="protein sequence ID" value="OGZ73065.1"/>
    <property type="molecule type" value="Genomic_DNA"/>
</dbReference>
<proteinExistence type="predicted"/>
<accession>A0A1G2IE82</accession>
<evidence type="ECO:0000313" key="1">
    <source>
        <dbReference type="EMBL" id="OGZ73065.1"/>
    </source>
</evidence>
<gene>
    <name evidence="1" type="ORF">A2908_01945</name>
</gene>
<name>A0A1G2IE82_9BACT</name>
<protein>
    <submittedName>
        <fullName evidence="1">Uncharacterized protein</fullName>
    </submittedName>
</protein>
<organism evidence="1 2">
    <name type="scientific">Candidatus Staskawiczbacteria bacterium RIFCSPLOWO2_01_FULL_38_12b</name>
    <dbReference type="NCBI Taxonomy" id="1802214"/>
    <lineage>
        <taxon>Bacteria</taxon>
        <taxon>Candidatus Staskawicziibacteriota</taxon>
    </lineage>
</organism>